<dbReference type="EMBL" id="JAAAJA010000790">
    <property type="protein sequence ID" value="KAG0249614.1"/>
    <property type="molecule type" value="Genomic_DNA"/>
</dbReference>
<dbReference type="Pfam" id="PF00450">
    <property type="entry name" value="Peptidase_S10"/>
    <property type="match status" value="1"/>
</dbReference>
<keyword evidence="10" id="KW-1185">Reference proteome</keyword>
<evidence type="ECO:0000313" key="10">
    <source>
        <dbReference type="Proteomes" id="UP000726737"/>
    </source>
</evidence>
<evidence type="ECO:0000256" key="7">
    <source>
        <dbReference type="RuleBase" id="RU361156"/>
    </source>
</evidence>
<dbReference type="GO" id="GO:0006508">
    <property type="term" value="P:proteolysis"/>
    <property type="evidence" value="ECO:0007669"/>
    <property type="project" value="UniProtKB-KW"/>
</dbReference>
<comment type="similarity">
    <text evidence="1 7">Belongs to the peptidase S10 family.</text>
</comment>
<evidence type="ECO:0000256" key="2">
    <source>
        <dbReference type="ARBA" id="ARBA00022645"/>
    </source>
</evidence>
<dbReference type="OrthoDB" id="443318at2759"/>
<evidence type="ECO:0000256" key="5">
    <source>
        <dbReference type="ARBA" id="ARBA00022801"/>
    </source>
</evidence>
<comment type="caution">
    <text evidence="9">The sequence shown here is derived from an EMBL/GenBank/DDBJ whole genome shotgun (WGS) entry which is preliminary data.</text>
</comment>
<protein>
    <recommendedName>
        <fullName evidence="7">Carboxypeptidase</fullName>
        <ecNumber evidence="7">3.4.16.-</ecNumber>
    </recommendedName>
</protein>
<organism evidence="9 10">
    <name type="scientific">Mortierella polycephala</name>
    <dbReference type="NCBI Taxonomy" id="41804"/>
    <lineage>
        <taxon>Eukaryota</taxon>
        <taxon>Fungi</taxon>
        <taxon>Fungi incertae sedis</taxon>
        <taxon>Mucoromycota</taxon>
        <taxon>Mortierellomycotina</taxon>
        <taxon>Mortierellomycetes</taxon>
        <taxon>Mortierellales</taxon>
        <taxon>Mortierellaceae</taxon>
        <taxon>Mortierella</taxon>
    </lineage>
</organism>
<evidence type="ECO:0000313" key="9">
    <source>
        <dbReference type="EMBL" id="KAG0249614.1"/>
    </source>
</evidence>
<name>A0A9P6PPW3_9FUNG</name>
<keyword evidence="2 7" id="KW-0121">Carboxypeptidase</keyword>
<keyword evidence="5 7" id="KW-0378">Hydrolase</keyword>
<accession>A0A9P6PPW3</accession>
<evidence type="ECO:0000256" key="3">
    <source>
        <dbReference type="ARBA" id="ARBA00022670"/>
    </source>
</evidence>
<dbReference type="AlphaFoldDB" id="A0A9P6PPW3"/>
<sequence>MADKDFTFKSVANREEKIKKHAPLYSMGYVKDQRGVAADLLNFLDQFYQRYPEQKKTDLYITGESYAGKYVPAMAHAIMESNKDHQRRQRRQGKEKDMGGDAAGFGAKVGRGLIPLKGIALGNSLTDPISQVQIHADHAYYLGLVTEAQATRMRELQDQSVDEAYRG</sequence>
<feature type="region of interest" description="Disordered" evidence="8">
    <location>
        <begin position="81"/>
        <end position="103"/>
    </location>
</feature>
<dbReference type="PROSITE" id="PS00131">
    <property type="entry name" value="CARBOXYPEPT_SER_SER"/>
    <property type="match status" value="1"/>
</dbReference>
<dbReference type="InterPro" id="IPR029058">
    <property type="entry name" value="AB_hydrolase_fold"/>
</dbReference>
<gene>
    <name evidence="9" type="ORF">BG011_009092</name>
</gene>
<feature type="non-terminal residue" evidence="9">
    <location>
        <position position="167"/>
    </location>
</feature>
<dbReference type="InterPro" id="IPR018202">
    <property type="entry name" value="Ser_caboxypep_ser_AS"/>
</dbReference>
<evidence type="ECO:0000256" key="6">
    <source>
        <dbReference type="ARBA" id="ARBA00023180"/>
    </source>
</evidence>
<dbReference type="GO" id="GO:0004185">
    <property type="term" value="F:serine-type carboxypeptidase activity"/>
    <property type="evidence" value="ECO:0007669"/>
    <property type="project" value="UniProtKB-UniRule"/>
</dbReference>
<keyword evidence="6" id="KW-0325">Glycoprotein</keyword>
<dbReference type="EC" id="3.4.16.-" evidence="7"/>
<dbReference type="Gene3D" id="3.40.50.1820">
    <property type="entry name" value="alpha/beta hydrolase"/>
    <property type="match status" value="1"/>
</dbReference>
<evidence type="ECO:0000256" key="8">
    <source>
        <dbReference type="SAM" id="MobiDB-lite"/>
    </source>
</evidence>
<keyword evidence="3 7" id="KW-0645">Protease</keyword>
<dbReference type="PANTHER" id="PTHR11802">
    <property type="entry name" value="SERINE PROTEASE FAMILY S10 SERINE CARBOXYPEPTIDASE"/>
    <property type="match status" value="1"/>
</dbReference>
<keyword evidence="4" id="KW-0732">Signal</keyword>
<dbReference type="InterPro" id="IPR001563">
    <property type="entry name" value="Peptidase_S10"/>
</dbReference>
<dbReference type="PANTHER" id="PTHR11802:SF472">
    <property type="entry name" value="SERINE CARBOXYPEPTIDASE CPVL-RELATED"/>
    <property type="match status" value="1"/>
</dbReference>
<proteinExistence type="inferred from homology"/>
<reference evidence="9" key="1">
    <citation type="journal article" date="2020" name="Fungal Divers.">
        <title>Resolving the Mortierellaceae phylogeny through synthesis of multi-gene phylogenetics and phylogenomics.</title>
        <authorList>
            <person name="Vandepol N."/>
            <person name="Liber J."/>
            <person name="Desiro A."/>
            <person name="Na H."/>
            <person name="Kennedy M."/>
            <person name="Barry K."/>
            <person name="Grigoriev I.V."/>
            <person name="Miller A.N."/>
            <person name="O'Donnell K."/>
            <person name="Stajich J.E."/>
            <person name="Bonito G."/>
        </authorList>
    </citation>
    <scope>NUCLEOTIDE SEQUENCE</scope>
    <source>
        <strain evidence="9">KOD948</strain>
    </source>
</reference>
<dbReference type="SUPFAM" id="SSF53474">
    <property type="entry name" value="alpha/beta-Hydrolases"/>
    <property type="match status" value="1"/>
</dbReference>
<evidence type="ECO:0000256" key="1">
    <source>
        <dbReference type="ARBA" id="ARBA00009431"/>
    </source>
</evidence>
<evidence type="ECO:0000256" key="4">
    <source>
        <dbReference type="ARBA" id="ARBA00022729"/>
    </source>
</evidence>
<dbReference type="Proteomes" id="UP000726737">
    <property type="component" value="Unassembled WGS sequence"/>
</dbReference>